<dbReference type="HOGENOM" id="CLU_1011670_0_0_6"/>
<evidence type="ECO:0000313" key="5">
    <source>
        <dbReference type="Proteomes" id="UP000182998"/>
    </source>
</evidence>
<evidence type="ECO:0000313" key="4">
    <source>
        <dbReference type="Proteomes" id="UP000032414"/>
    </source>
</evidence>
<gene>
    <name evidence="2" type="ORF">LMI_1486</name>
    <name evidence="3" type="ORF">SAMN02982997_00908</name>
</gene>
<dbReference type="Proteomes" id="UP000182998">
    <property type="component" value="Unassembled WGS sequence"/>
</dbReference>
<dbReference type="PATRIC" id="fig|451.8.peg.2148"/>
<keyword evidence="1" id="KW-0175">Coiled coil</keyword>
<evidence type="ECO:0000313" key="2">
    <source>
        <dbReference type="EMBL" id="CEG60791.1"/>
    </source>
</evidence>
<dbReference type="AlphaFoldDB" id="A0A098GH29"/>
<reference evidence="2" key="1">
    <citation type="submission" date="2014-09" db="EMBL/GenBank/DDBJ databases">
        <authorList>
            <person name="GOMEZ-VALERO Laura"/>
        </authorList>
    </citation>
    <scope>NUCLEOTIDE SEQUENCE</scope>
    <source>
        <strain evidence="2">ATCC33218</strain>
    </source>
</reference>
<dbReference type="RefSeq" id="WP_045099142.1">
    <property type="nucleotide sequence ID" value="NZ_CP020614.1"/>
</dbReference>
<accession>A0A098GH29</accession>
<protein>
    <submittedName>
        <fullName evidence="2">Uncharacterized protein</fullName>
    </submittedName>
</protein>
<reference evidence="3 5" key="3">
    <citation type="submission" date="2016-10" db="EMBL/GenBank/DDBJ databases">
        <authorList>
            <person name="Varghese N."/>
            <person name="Submissions S."/>
        </authorList>
    </citation>
    <scope>NUCLEOTIDE SEQUENCE [LARGE SCALE GENOMIC DNA]</scope>
    <source>
        <strain evidence="3 5">ATCC 33218</strain>
    </source>
</reference>
<dbReference type="OrthoDB" id="5653886at2"/>
<evidence type="ECO:0000313" key="3">
    <source>
        <dbReference type="EMBL" id="SCY13314.1"/>
    </source>
</evidence>
<reference evidence="4" key="2">
    <citation type="submission" date="2014-09" db="EMBL/GenBank/DDBJ databases">
        <authorList>
            <person name="Gomez-Valero L."/>
        </authorList>
    </citation>
    <scope>NUCLEOTIDE SEQUENCE [LARGE SCALE GENOMIC DNA]</scope>
    <source>
        <strain evidence="4">ATCC33218</strain>
    </source>
</reference>
<dbReference type="Proteomes" id="UP000032414">
    <property type="component" value="Chromosome I"/>
</dbReference>
<dbReference type="KEGG" id="tmc:LMI_1486"/>
<evidence type="ECO:0000256" key="1">
    <source>
        <dbReference type="SAM" id="Coils"/>
    </source>
</evidence>
<dbReference type="EMBL" id="FMVN01000004">
    <property type="protein sequence ID" value="SCY13314.1"/>
    <property type="molecule type" value="Genomic_DNA"/>
</dbReference>
<proteinExistence type="predicted"/>
<sequence>MPGLTEAQKREIENTKVSEVKEQLQKDVIAKQREMKQKAQALKEEENIKKAQENKEDFDGQPFFNRVGADGRKEVGKIERTAERLIGSGVSAASDWAVEMFHLLSASLELNKALWYDPVLPVGDTLKGAAGFVWDKTIGTAASAVSDRVRRPFVKDEKLAQIRFGAGVDENGVLATSVTKNNKRWPEIEGHFSEGICEWAKLHGFQASPQGPQGQQIVLKDANGVKMSQEKFKELNDNFDTSLEKFLSNRMGMKINYSGPAQEAEEESTPAPRMN</sequence>
<dbReference type="STRING" id="451.B6N58_08145"/>
<name>A0A098GH29_LEGMI</name>
<keyword evidence="5" id="KW-1185">Reference proteome</keyword>
<dbReference type="EMBL" id="LN614830">
    <property type="protein sequence ID" value="CEG60791.1"/>
    <property type="molecule type" value="Genomic_DNA"/>
</dbReference>
<organism evidence="2 4">
    <name type="scientific">Legionella micdadei</name>
    <name type="common">Tatlockia micdadei</name>
    <dbReference type="NCBI Taxonomy" id="451"/>
    <lineage>
        <taxon>Bacteria</taxon>
        <taxon>Pseudomonadati</taxon>
        <taxon>Pseudomonadota</taxon>
        <taxon>Gammaproteobacteria</taxon>
        <taxon>Legionellales</taxon>
        <taxon>Legionellaceae</taxon>
        <taxon>Legionella</taxon>
    </lineage>
</organism>
<feature type="coiled-coil region" evidence="1">
    <location>
        <begin position="21"/>
        <end position="61"/>
    </location>
</feature>